<keyword evidence="2" id="KW-0329">Glyoxylate bypass</keyword>
<dbReference type="InterPro" id="IPR006253">
    <property type="entry name" value="Malate_synthG"/>
</dbReference>
<keyword evidence="7" id="KW-0460">Magnesium</keyword>
<evidence type="ECO:0000256" key="3">
    <source>
        <dbReference type="ARBA" id="ARBA00022490"/>
    </source>
</evidence>
<dbReference type="GO" id="GO:0004474">
    <property type="term" value="F:malate synthase activity"/>
    <property type="evidence" value="ECO:0007669"/>
    <property type="project" value="UniProtKB-EC"/>
</dbReference>
<dbReference type="GO" id="GO:0006097">
    <property type="term" value="P:glyoxylate cycle"/>
    <property type="evidence" value="ECO:0007669"/>
    <property type="project" value="UniProtKB-KW"/>
</dbReference>
<keyword evidence="8" id="KW-0558">Oxidation</keyword>
<keyword evidence="6" id="KW-0479">Metal-binding</keyword>
<dbReference type="HAMAP" id="MF_00641">
    <property type="entry name" value="Malate_synth_G"/>
    <property type="match status" value="1"/>
</dbReference>
<dbReference type="InterPro" id="IPR001465">
    <property type="entry name" value="Malate_synthase_TIM"/>
</dbReference>
<evidence type="ECO:0000259" key="13">
    <source>
        <dbReference type="Pfam" id="PF20659"/>
    </source>
</evidence>
<evidence type="ECO:0000259" key="12">
    <source>
        <dbReference type="Pfam" id="PF20658"/>
    </source>
</evidence>
<dbReference type="GO" id="GO:0005829">
    <property type="term" value="C:cytosol"/>
    <property type="evidence" value="ECO:0007669"/>
    <property type="project" value="TreeGrafter"/>
</dbReference>
<gene>
    <name evidence="14" type="ORF">MNBD_ALPHA08-314</name>
</gene>
<evidence type="ECO:0000259" key="11">
    <source>
        <dbReference type="Pfam" id="PF20656"/>
    </source>
</evidence>
<feature type="domain" description="Malate synthase C-terminal" evidence="13">
    <location>
        <begin position="587"/>
        <end position="686"/>
    </location>
</feature>
<dbReference type="Pfam" id="PF20658">
    <property type="entry name" value="MSG_insertion"/>
    <property type="match status" value="1"/>
</dbReference>
<comment type="cofactor">
    <cofactor evidence="1">
        <name>Mg(2+)</name>
        <dbReference type="ChEBI" id="CHEBI:18420"/>
    </cofactor>
</comment>
<reference evidence="14" key="1">
    <citation type="submission" date="2018-06" db="EMBL/GenBank/DDBJ databases">
        <authorList>
            <person name="Zhirakovskaya E."/>
        </authorList>
    </citation>
    <scope>NUCLEOTIDE SEQUENCE</scope>
</reference>
<evidence type="ECO:0000256" key="6">
    <source>
        <dbReference type="ARBA" id="ARBA00022723"/>
    </source>
</evidence>
<dbReference type="AlphaFoldDB" id="A0A3B0R1W9"/>
<dbReference type="Pfam" id="PF01274">
    <property type="entry name" value="MS_TIM-barrel"/>
    <property type="match status" value="1"/>
</dbReference>
<feature type="domain" description="Malate synthase TIM barrel" evidence="10">
    <location>
        <begin position="335"/>
        <end position="574"/>
    </location>
</feature>
<dbReference type="EMBL" id="UOEC01000029">
    <property type="protein sequence ID" value="VAV87484.1"/>
    <property type="molecule type" value="Genomic_DNA"/>
</dbReference>
<name>A0A3B0R1W9_9ZZZZ</name>
<accession>A0A3B0R1W9</accession>
<proteinExistence type="inferred from homology"/>
<dbReference type="GO" id="GO:0006099">
    <property type="term" value="P:tricarboxylic acid cycle"/>
    <property type="evidence" value="ECO:0007669"/>
    <property type="project" value="UniProtKB-KW"/>
</dbReference>
<dbReference type="NCBIfam" id="TIGR01345">
    <property type="entry name" value="malate_syn_G"/>
    <property type="match status" value="1"/>
</dbReference>
<protein>
    <submittedName>
        <fullName evidence="14">Malate synthase G</fullName>
        <ecNumber evidence="14">2.3.3.9</ecNumber>
    </submittedName>
</protein>
<feature type="domain" description="Malate synthase G alpha-beta insertion" evidence="12">
    <location>
        <begin position="157"/>
        <end position="233"/>
    </location>
</feature>
<dbReference type="InterPro" id="IPR044856">
    <property type="entry name" value="Malate_synth_C_sf"/>
</dbReference>
<dbReference type="Pfam" id="PF20656">
    <property type="entry name" value="MS_N"/>
    <property type="match status" value="1"/>
</dbReference>
<dbReference type="PANTHER" id="PTHR42739:SF1">
    <property type="entry name" value="MALATE SYNTHASE G"/>
    <property type="match status" value="1"/>
</dbReference>
<comment type="catalytic activity">
    <reaction evidence="9">
        <text>glyoxylate + acetyl-CoA + H2O = (S)-malate + CoA + H(+)</text>
        <dbReference type="Rhea" id="RHEA:18181"/>
        <dbReference type="ChEBI" id="CHEBI:15377"/>
        <dbReference type="ChEBI" id="CHEBI:15378"/>
        <dbReference type="ChEBI" id="CHEBI:15589"/>
        <dbReference type="ChEBI" id="CHEBI:36655"/>
        <dbReference type="ChEBI" id="CHEBI:57287"/>
        <dbReference type="ChEBI" id="CHEBI:57288"/>
        <dbReference type="EC" id="2.3.3.9"/>
    </reaction>
</comment>
<dbReference type="GO" id="GO:0000287">
    <property type="term" value="F:magnesium ion binding"/>
    <property type="evidence" value="ECO:0007669"/>
    <property type="project" value="TreeGrafter"/>
</dbReference>
<evidence type="ECO:0000256" key="4">
    <source>
        <dbReference type="ARBA" id="ARBA00022532"/>
    </source>
</evidence>
<dbReference type="Gene3D" id="1.20.1220.12">
    <property type="entry name" value="Malate synthase, domain III"/>
    <property type="match status" value="1"/>
</dbReference>
<dbReference type="NCBIfam" id="NF002825">
    <property type="entry name" value="PRK02999.1"/>
    <property type="match status" value="1"/>
</dbReference>
<dbReference type="SUPFAM" id="SSF51645">
    <property type="entry name" value="Malate synthase G"/>
    <property type="match status" value="1"/>
</dbReference>
<evidence type="ECO:0000313" key="14">
    <source>
        <dbReference type="EMBL" id="VAV87484.1"/>
    </source>
</evidence>
<evidence type="ECO:0000256" key="7">
    <source>
        <dbReference type="ARBA" id="ARBA00022842"/>
    </source>
</evidence>
<evidence type="ECO:0000256" key="1">
    <source>
        <dbReference type="ARBA" id="ARBA00001946"/>
    </source>
</evidence>
<dbReference type="GO" id="GO:0009436">
    <property type="term" value="P:glyoxylate catabolic process"/>
    <property type="evidence" value="ECO:0007669"/>
    <property type="project" value="TreeGrafter"/>
</dbReference>
<evidence type="ECO:0000259" key="10">
    <source>
        <dbReference type="Pfam" id="PF01274"/>
    </source>
</evidence>
<organism evidence="14">
    <name type="scientific">hydrothermal vent metagenome</name>
    <dbReference type="NCBI Taxonomy" id="652676"/>
    <lineage>
        <taxon>unclassified sequences</taxon>
        <taxon>metagenomes</taxon>
        <taxon>ecological metagenomes</taxon>
    </lineage>
</organism>
<feature type="domain" description="Malate synthase N-terminal" evidence="11">
    <location>
        <begin position="14"/>
        <end position="68"/>
    </location>
</feature>
<dbReference type="PANTHER" id="PTHR42739">
    <property type="entry name" value="MALATE SYNTHASE G"/>
    <property type="match status" value="1"/>
</dbReference>
<dbReference type="EC" id="2.3.3.9" evidence="14"/>
<dbReference type="InterPro" id="IPR011076">
    <property type="entry name" value="Malate_synth_sf"/>
</dbReference>
<dbReference type="InterPro" id="IPR048356">
    <property type="entry name" value="MS_N"/>
</dbReference>
<evidence type="ECO:0000256" key="9">
    <source>
        <dbReference type="ARBA" id="ARBA00047918"/>
    </source>
</evidence>
<keyword evidence="4" id="KW-0816">Tricarboxylic acid cycle</keyword>
<keyword evidence="5 14" id="KW-0808">Transferase</keyword>
<keyword evidence="14" id="KW-0012">Acyltransferase</keyword>
<dbReference type="Gene3D" id="3.20.20.360">
    <property type="entry name" value="Malate synthase, domain 3"/>
    <property type="match status" value="2"/>
</dbReference>
<sequence>MQDFGTLTADEQLADFIENRLLPGLNISQMQFWSGLEKIITTYAPQNRQLVAHRELLQKQIDDWHIANRDKPHDATAYKSFLQDIGYLQAEPGDFEISTSNVDAEIAHIAGAQLVVPVSNARFALNAANARWGSLYDALYGTDAISGDGGAERGGGFNPIRGEKVISWSRRFLDQAVPLSQGSHSNATAYRISDGKCLVTLEGDKQGSRQGELAAVVGYTGSAEKPASILCRHNGLHVELLFNENLPIAKTDKAGMSDIMLEAALSTIMDFEDSVAAVDAADKVAAYRNWLGLMKSDLSAEIVKGGKSSVRRLAADRQYTGLDGDTFKLPGRALMFARNVGLLMTTSMVRDGNGNNVPEFIIDTCINACAALHDLGDKRANSRTGSIYFVVPKMHGPDEVAYANDLFGAVEQAFGLDANTIKMGIMDEERRTSVNLKACIHAARNRVCFINTGFLDRTGDEIHTSMQAGAMVTRGDMKSAKWIIAYEDRNVDIGLACGFSGRAQIGKGMWAMPDLMADMLEQKQAHPLSGANTAWVPSPTAAVLHATHYHQVNVHERQKELAGREIASLDDLLTIPLAKGHNWSGDQIQREIENSCQSILGYMVRWIEQGIGCSKVPDINNVALMEDRATLRISSQHMANWLMHGVIDKQQALAAMEKMAAVVDRQNAGDPAYINMAPDVDDSIAFQAACDLVCRGMDQPSGYTEPVLHQRRLEFKAL</sequence>
<keyword evidence="3" id="KW-0963">Cytoplasm</keyword>
<evidence type="ECO:0000256" key="2">
    <source>
        <dbReference type="ARBA" id="ARBA00022435"/>
    </source>
</evidence>
<dbReference type="InterPro" id="IPR048357">
    <property type="entry name" value="MSG_insertion"/>
</dbReference>
<dbReference type="InterPro" id="IPR048355">
    <property type="entry name" value="MS_C"/>
</dbReference>
<evidence type="ECO:0000256" key="5">
    <source>
        <dbReference type="ARBA" id="ARBA00022679"/>
    </source>
</evidence>
<evidence type="ECO:0000256" key="8">
    <source>
        <dbReference type="ARBA" id="ARBA00023097"/>
    </source>
</evidence>
<dbReference type="InterPro" id="IPR046363">
    <property type="entry name" value="MS_N_TIM-barrel_dom"/>
</dbReference>
<dbReference type="Pfam" id="PF20659">
    <property type="entry name" value="MS_C"/>
    <property type="match status" value="1"/>
</dbReference>